<dbReference type="RefSeq" id="WP_154553685.1">
    <property type="nucleotide sequence ID" value="NZ_VUNA01000003.1"/>
</dbReference>
<dbReference type="Proteomes" id="UP000469424">
    <property type="component" value="Unassembled WGS sequence"/>
</dbReference>
<evidence type="ECO:0008006" key="3">
    <source>
        <dbReference type="Google" id="ProtNLM"/>
    </source>
</evidence>
<organism evidence="1 2">
    <name type="scientific">Mogibacterium kristiansenii</name>
    <dbReference type="NCBI Taxonomy" id="2606708"/>
    <lineage>
        <taxon>Bacteria</taxon>
        <taxon>Bacillati</taxon>
        <taxon>Bacillota</taxon>
        <taxon>Clostridia</taxon>
        <taxon>Peptostreptococcales</taxon>
        <taxon>Anaerovoracaceae</taxon>
        <taxon>Mogibacterium</taxon>
    </lineage>
</organism>
<proteinExistence type="predicted"/>
<evidence type="ECO:0000313" key="2">
    <source>
        <dbReference type="Proteomes" id="UP000469424"/>
    </source>
</evidence>
<name>A0A6N7X3P1_9FIRM</name>
<dbReference type="EMBL" id="VUNA01000003">
    <property type="protein sequence ID" value="MST70120.1"/>
    <property type="molecule type" value="Genomic_DNA"/>
</dbReference>
<reference evidence="1 2" key="1">
    <citation type="submission" date="2019-08" db="EMBL/GenBank/DDBJ databases">
        <title>In-depth cultivation of the pig gut microbiome towards novel bacterial diversity and tailored functional studies.</title>
        <authorList>
            <person name="Wylensek D."/>
            <person name="Hitch T.C.A."/>
            <person name="Clavel T."/>
        </authorList>
    </citation>
    <scope>NUCLEOTIDE SEQUENCE [LARGE SCALE GENOMIC DNA]</scope>
    <source>
        <strain evidence="1 2">WCA-MUC-591-APC-4B</strain>
    </source>
</reference>
<accession>A0A6N7X3P1</accession>
<dbReference type="AlphaFoldDB" id="A0A6N7X3P1"/>
<sequence length="564" mass="64295">MKEKIYLTDNMVILNFDLAYPESRSDLLKSKEFKAFVAHYLEYLRERDHRLYDWAVRDMSEKNAVQALCKFARELIVFDADEVDMPYIEDRETALAFVEGIYDFWKSHARYSITTDRRRDVESTVFVASDSQHNQLLLSTFRRLEQTLMGRANKVYRQQPAGTNASLALYRNDAFMFDSTYDALRKMMFIDSVMLRTPMILYTKSNKREWPYEKLDTNPMENFAGNREEFFCFPAKVGDLTIFIYFHRDFMASGVACANLFELATKKEASKKPDCILIFGNQDGKDQCGFYYDEDNALWVGSVSYSEKITYFGYMKKSVLTLHNVAMMQRGWLPIHGAFVNITLKNGKKKGICLMGDSGAGKSETIEALKSLGDDKIANIEVVFDDMGTFHIHDGQVYAQGSEIGAFVRLDDLDPATPYRDMNRSVFFNPDKANARVITPAAPYAVITESHPVDLFAYANNYGDGIGLRKVEDLEEAKSIFIEGKRMAKGTTQETGISTTYFANPFGPMQEQEMCRGIIDRVFDCLQKNDVFIGEVFTHLGCAPEDRGGIVKGAEGLLQFIEEN</sequence>
<protein>
    <recommendedName>
        <fullName evidence="3">Phosphoenolpyruvate carboxykinase (ATP)</fullName>
    </recommendedName>
</protein>
<dbReference type="SUPFAM" id="SSF53795">
    <property type="entry name" value="PEP carboxykinase-like"/>
    <property type="match status" value="1"/>
</dbReference>
<keyword evidence="2" id="KW-1185">Reference proteome</keyword>
<comment type="caution">
    <text evidence="1">The sequence shown here is derived from an EMBL/GenBank/DDBJ whole genome shotgun (WGS) entry which is preliminary data.</text>
</comment>
<gene>
    <name evidence="1" type="ORF">FYJ65_02000</name>
</gene>
<evidence type="ECO:0000313" key="1">
    <source>
        <dbReference type="EMBL" id="MST70120.1"/>
    </source>
</evidence>